<name>A0A8J5W8R9_ZIZPA</name>
<keyword evidence="5 8" id="KW-0472">Membrane</keyword>
<feature type="compositionally biased region" description="Pro residues" evidence="7">
    <location>
        <begin position="322"/>
        <end position="331"/>
    </location>
</feature>
<feature type="compositionally biased region" description="Low complexity" evidence="7">
    <location>
        <begin position="311"/>
        <end position="321"/>
    </location>
</feature>
<feature type="compositionally biased region" description="Pro residues" evidence="7">
    <location>
        <begin position="91"/>
        <end position="144"/>
    </location>
</feature>
<feature type="chain" id="PRO_5035300485" description="Formin-like protein" evidence="9">
    <location>
        <begin position="39"/>
        <end position="833"/>
    </location>
</feature>
<feature type="compositionally biased region" description="Pro residues" evidence="7">
    <location>
        <begin position="67"/>
        <end position="79"/>
    </location>
</feature>
<dbReference type="OrthoDB" id="1104827at2759"/>
<evidence type="ECO:0000256" key="4">
    <source>
        <dbReference type="ARBA" id="ARBA00022989"/>
    </source>
</evidence>
<dbReference type="GO" id="GO:0045010">
    <property type="term" value="P:actin nucleation"/>
    <property type="evidence" value="ECO:0007669"/>
    <property type="project" value="InterPro"/>
</dbReference>
<keyword evidence="3 9" id="KW-0732">Signal</keyword>
<keyword evidence="4 8" id="KW-1133">Transmembrane helix</keyword>
<feature type="region of interest" description="Disordered" evidence="7">
    <location>
        <begin position="246"/>
        <end position="452"/>
    </location>
</feature>
<reference evidence="11" key="1">
    <citation type="journal article" date="2021" name="bioRxiv">
        <title>Whole Genome Assembly and Annotation of Northern Wild Rice, Zizania palustris L., Supports a Whole Genome Duplication in the Zizania Genus.</title>
        <authorList>
            <person name="Haas M."/>
            <person name="Kono T."/>
            <person name="Macchietto M."/>
            <person name="Millas R."/>
            <person name="McGilp L."/>
            <person name="Shao M."/>
            <person name="Duquette J."/>
            <person name="Hirsch C.N."/>
            <person name="Kimball J."/>
        </authorList>
    </citation>
    <scope>NUCLEOTIDE SEQUENCE</scope>
    <source>
        <tissue evidence="11">Fresh leaf tissue</tissue>
    </source>
</reference>
<dbReference type="EMBL" id="JAAALK010000082">
    <property type="protein sequence ID" value="KAG8084646.1"/>
    <property type="molecule type" value="Genomic_DNA"/>
</dbReference>
<reference evidence="11" key="2">
    <citation type="submission" date="2021-02" db="EMBL/GenBank/DDBJ databases">
        <authorList>
            <person name="Kimball J.A."/>
            <person name="Haas M.W."/>
            <person name="Macchietto M."/>
            <person name="Kono T."/>
            <person name="Duquette J."/>
            <person name="Shao M."/>
        </authorList>
    </citation>
    <scope>NUCLEOTIDE SEQUENCE</scope>
    <source>
        <tissue evidence="11">Fresh leaf tissue</tissue>
    </source>
</reference>
<evidence type="ECO:0000313" key="12">
    <source>
        <dbReference type="Proteomes" id="UP000729402"/>
    </source>
</evidence>
<feature type="signal peptide" evidence="9">
    <location>
        <begin position="1"/>
        <end position="38"/>
    </location>
</feature>
<sequence length="833" mass="90099">MAGAVPPPPSSSPPRHLFFSFLLVLTLLLLLRPAPARAVSSVSNFNSTTSHVHQTHPDFQTRQLQSPPLPTPPPPLAPRPPHRHHRTSPPQLVPTPPPPAPTPPSTPTTPPPTPTTPPPPTRPPLSPPPAPAPPPTPTPTPTPKFPSSSANPAPDAYPFTSYPFFPTLAAPPPPTQQLQQPSSGDGGLPTFPANISTLVAPTPRAPRRFPVLQALLLSFLSLCLILLSALLSIHLFRRLRHRHRHRAGSPSAAAAHRRGASNHHDDDGDGDEEGRRLKPPPMPTSSSNPSTEFLYLGTLAAPPHQQPPPTTSHLRPGSPELRPLPPLPRVGPPSGEFASRSSASDPSTAPPAAAEASSSSLSPSSPSASSPTLGSSPVHIRPPSIPQPRGRAPNSSPPKRRPQPQASMAAHAWNPFVPMPPQAAPSDEEDSPSEKSMRKSRPLHSDKLKPGSLHMKDEMIQLYLNNKTAAVRREVCLLGAPRCHVIGMLVGALGVSKEQVREAILEGNAHGLGVEALRMLMQMVLSNEEELKLKYFKDDPSIELCPIESFLKAMLDVPFAFKRIDAMLYVANFYLEVNQLRMSYATLEAACQELKSSRLFHKVHEAVLNFGNLMSINTGSPNSHALEPNTLLKIVDVKGADGKAALLQFVVQEIMKPEGYNPMYSGTAACKTDASTMHYNVECRKHGLQVVSKLAAELTNTKKASSIDMVTLSRNVSELGVGLGKIHDVLRLNSMVTSADSTRRFHNTMSMFLRQAEEEVLKLQAQESISLSCVKEVTEYFHGDSSHDEGHMLRVFMGVREFLGMLDRICREPGETKSGNLMGRAETMGTATP</sequence>
<evidence type="ECO:0000256" key="3">
    <source>
        <dbReference type="ARBA" id="ARBA00022729"/>
    </source>
</evidence>
<dbReference type="PANTHER" id="PTHR23213">
    <property type="entry name" value="FORMIN-RELATED"/>
    <property type="match status" value="1"/>
</dbReference>
<comment type="similarity">
    <text evidence="6">Belongs to the formin-like family.</text>
</comment>
<feature type="transmembrane region" description="Helical" evidence="8">
    <location>
        <begin position="211"/>
        <end position="236"/>
    </location>
</feature>
<evidence type="ECO:0000313" key="11">
    <source>
        <dbReference type="EMBL" id="KAG8084646.1"/>
    </source>
</evidence>
<dbReference type="PANTHER" id="PTHR23213:SF347">
    <property type="entry name" value="FORMIN-LIKE PROTEIN 14"/>
    <property type="match status" value="1"/>
</dbReference>
<accession>A0A8J5W8R9</accession>
<evidence type="ECO:0000256" key="1">
    <source>
        <dbReference type="ARBA" id="ARBA00004167"/>
    </source>
</evidence>
<keyword evidence="12" id="KW-1185">Reference proteome</keyword>
<dbReference type="GO" id="GO:0051015">
    <property type="term" value="F:actin filament binding"/>
    <property type="evidence" value="ECO:0007669"/>
    <property type="project" value="InterPro"/>
</dbReference>
<dbReference type="PROSITE" id="PS51444">
    <property type="entry name" value="FH2"/>
    <property type="match status" value="1"/>
</dbReference>
<evidence type="ECO:0000256" key="6">
    <source>
        <dbReference type="RuleBase" id="RU361260"/>
    </source>
</evidence>
<evidence type="ECO:0000256" key="8">
    <source>
        <dbReference type="SAM" id="Phobius"/>
    </source>
</evidence>
<dbReference type="Proteomes" id="UP000729402">
    <property type="component" value="Unassembled WGS sequence"/>
</dbReference>
<comment type="caution">
    <text evidence="11">The sequence shown here is derived from an EMBL/GenBank/DDBJ whole genome shotgun (WGS) entry which is preliminary data.</text>
</comment>
<organism evidence="11 12">
    <name type="scientific">Zizania palustris</name>
    <name type="common">Northern wild rice</name>
    <dbReference type="NCBI Taxonomy" id="103762"/>
    <lineage>
        <taxon>Eukaryota</taxon>
        <taxon>Viridiplantae</taxon>
        <taxon>Streptophyta</taxon>
        <taxon>Embryophyta</taxon>
        <taxon>Tracheophyta</taxon>
        <taxon>Spermatophyta</taxon>
        <taxon>Magnoliopsida</taxon>
        <taxon>Liliopsida</taxon>
        <taxon>Poales</taxon>
        <taxon>Poaceae</taxon>
        <taxon>BOP clade</taxon>
        <taxon>Oryzoideae</taxon>
        <taxon>Oryzeae</taxon>
        <taxon>Zizaniinae</taxon>
        <taxon>Zizania</taxon>
    </lineage>
</organism>
<evidence type="ECO:0000259" key="10">
    <source>
        <dbReference type="PROSITE" id="PS51444"/>
    </source>
</evidence>
<gene>
    <name evidence="11" type="ORF">GUJ93_ZPchr0010g8303</name>
</gene>
<dbReference type="SMART" id="SM00498">
    <property type="entry name" value="FH2"/>
    <property type="match status" value="1"/>
</dbReference>
<feature type="compositionally biased region" description="Basic and acidic residues" evidence="7">
    <location>
        <begin position="432"/>
        <end position="452"/>
    </location>
</feature>
<proteinExistence type="inferred from homology"/>
<dbReference type="InterPro" id="IPR015425">
    <property type="entry name" value="FH2_Formin"/>
</dbReference>
<feature type="domain" description="FH2" evidence="10">
    <location>
        <begin position="398"/>
        <end position="832"/>
    </location>
</feature>
<evidence type="ECO:0000256" key="7">
    <source>
        <dbReference type="SAM" id="MobiDB-lite"/>
    </source>
</evidence>
<protein>
    <recommendedName>
        <fullName evidence="6">Formin-like protein</fullName>
    </recommendedName>
</protein>
<dbReference type="AlphaFoldDB" id="A0A8J5W8R9"/>
<comment type="subcellular location">
    <subcellularLocation>
        <location evidence="1">Membrane</location>
        <topology evidence="1">Single-pass membrane protein</topology>
    </subcellularLocation>
</comment>
<dbReference type="GO" id="GO:0016020">
    <property type="term" value="C:membrane"/>
    <property type="evidence" value="ECO:0007669"/>
    <property type="project" value="UniProtKB-SubCell"/>
</dbReference>
<evidence type="ECO:0000256" key="9">
    <source>
        <dbReference type="SAM" id="SignalP"/>
    </source>
</evidence>
<evidence type="ECO:0000256" key="2">
    <source>
        <dbReference type="ARBA" id="ARBA00022692"/>
    </source>
</evidence>
<dbReference type="Pfam" id="PF02181">
    <property type="entry name" value="FH2"/>
    <property type="match status" value="1"/>
</dbReference>
<evidence type="ECO:0000256" key="5">
    <source>
        <dbReference type="ARBA" id="ARBA00023136"/>
    </source>
</evidence>
<keyword evidence="2 8" id="KW-0812">Transmembrane</keyword>
<feature type="region of interest" description="Disordered" evidence="7">
    <location>
        <begin position="48"/>
        <end position="190"/>
    </location>
</feature>
<dbReference type="InterPro" id="IPR027643">
    <property type="entry name" value="Formin-like_plant"/>
</dbReference>
<feature type="compositionally biased region" description="Low complexity" evidence="7">
    <location>
        <begin position="332"/>
        <end position="377"/>
    </location>
</feature>